<feature type="non-terminal residue" evidence="1">
    <location>
        <position position="72"/>
    </location>
</feature>
<sequence length="72" mass="8350">MNPKDKISVLEILQMVPFLIARGEMHIALIAIFKMGGETLLREGDKIEVIVINIMRDRIYRLIEKTIVTIRE</sequence>
<protein>
    <submittedName>
        <fullName evidence="1">Uncharacterized protein</fullName>
    </submittedName>
</protein>
<evidence type="ECO:0000313" key="2">
    <source>
        <dbReference type="Proteomes" id="UP000886998"/>
    </source>
</evidence>
<reference evidence="1" key="1">
    <citation type="submission" date="2020-08" db="EMBL/GenBank/DDBJ databases">
        <title>Multicomponent nature underlies the extraordinary mechanical properties of spider dragline silk.</title>
        <authorList>
            <person name="Kono N."/>
            <person name="Nakamura H."/>
            <person name="Mori M."/>
            <person name="Yoshida Y."/>
            <person name="Ohtoshi R."/>
            <person name="Malay A.D."/>
            <person name="Moran D.A.P."/>
            <person name="Tomita M."/>
            <person name="Numata K."/>
            <person name="Arakawa K."/>
        </authorList>
    </citation>
    <scope>NUCLEOTIDE SEQUENCE</scope>
</reference>
<gene>
    <name evidence="1" type="ORF">TNIN_480621</name>
</gene>
<accession>A0A8X6YL79</accession>
<dbReference type="Proteomes" id="UP000886998">
    <property type="component" value="Unassembled WGS sequence"/>
</dbReference>
<comment type="caution">
    <text evidence="1">The sequence shown here is derived from an EMBL/GenBank/DDBJ whole genome shotgun (WGS) entry which is preliminary data.</text>
</comment>
<dbReference type="AlphaFoldDB" id="A0A8X6YL79"/>
<evidence type="ECO:0000313" key="1">
    <source>
        <dbReference type="EMBL" id="GFY75025.1"/>
    </source>
</evidence>
<organism evidence="1 2">
    <name type="scientific">Trichonephila inaurata madagascariensis</name>
    <dbReference type="NCBI Taxonomy" id="2747483"/>
    <lineage>
        <taxon>Eukaryota</taxon>
        <taxon>Metazoa</taxon>
        <taxon>Ecdysozoa</taxon>
        <taxon>Arthropoda</taxon>
        <taxon>Chelicerata</taxon>
        <taxon>Arachnida</taxon>
        <taxon>Araneae</taxon>
        <taxon>Araneomorphae</taxon>
        <taxon>Entelegynae</taxon>
        <taxon>Araneoidea</taxon>
        <taxon>Nephilidae</taxon>
        <taxon>Trichonephila</taxon>
        <taxon>Trichonephila inaurata</taxon>
    </lineage>
</organism>
<name>A0A8X6YL79_9ARAC</name>
<keyword evidence="2" id="KW-1185">Reference proteome</keyword>
<dbReference type="EMBL" id="BMAV01021105">
    <property type="protein sequence ID" value="GFY75025.1"/>
    <property type="molecule type" value="Genomic_DNA"/>
</dbReference>
<proteinExistence type="predicted"/>